<dbReference type="Proteomes" id="UP000887013">
    <property type="component" value="Unassembled WGS sequence"/>
</dbReference>
<reference evidence="1" key="1">
    <citation type="submission" date="2020-08" db="EMBL/GenBank/DDBJ databases">
        <title>Multicomponent nature underlies the extraordinary mechanical properties of spider dragline silk.</title>
        <authorList>
            <person name="Kono N."/>
            <person name="Nakamura H."/>
            <person name="Mori M."/>
            <person name="Yoshida Y."/>
            <person name="Ohtoshi R."/>
            <person name="Malay A.D."/>
            <person name="Moran D.A.P."/>
            <person name="Tomita M."/>
            <person name="Numata K."/>
            <person name="Arakawa K."/>
        </authorList>
    </citation>
    <scope>NUCLEOTIDE SEQUENCE</scope>
</reference>
<proteinExistence type="predicted"/>
<sequence>MWNEKLLLAEIGEEYHDEKCPDNMFLALFFHQAKCIAIVRPFSRGMNLTRQLRGSSSEVHVEICTPKLKNSMWKEEDSLCGTTLQVPDRKGGERIVLPS</sequence>
<comment type="caution">
    <text evidence="1">The sequence shown here is derived from an EMBL/GenBank/DDBJ whole genome shotgun (WGS) entry which is preliminary data.</text>
</comment>
<protein>
    <submittedName>
        <fullName evidence="1">Uncharacterized protein</fullName>
    </submittedName>
</protein>
<dbReference type="AlphaFoldDB" id="A0A8X6R4R0"/>
<organism evidence="1 2">
    <name type="scientific">Nephila pilipes</name>
    <name type="common">Giant wood spider</name>
    <name type="synonym">Nephila maculata</name>
    <dbReference type="NCBI Taxonomy" id="299642"/>
    <lineage>
        <taxon>Eukaryota</taxon>
        <taxon>Metazoa</taxon>
        <taxon>Ecdysozoa</taxon>
        <taxon>Arthropoda</taxon>
        <taxon>Chelicerata</taxon>
        <taxon>Arachnida</taxon>
        <taxon>Araneae</taxon>
        <taxon>Araneomorphae</taxon>
        <taxon>Entelegynae</taxon>
        <taxon>Araneoidea</taxon>
        <taxon>Nephilidae</taxon>
        <taxon>Nephila</taxon>
    </lineage>
</organism>
<evidence type="ECO:0000313" key="2">
    <source>
        <dbReference type="Proteomes" id="UP000887013"/>
    </source>
</evidence>
<name>A0A8X6R4R0_NEPPI</name>
<keyword evidence="2" id="KW-1185">Reference proteome</keyword>
<dbReference type="EMBL" id="BMAW01040366">
    <property type="protein sequence ID" value="GFU59410.1"/>
    <property type="molecule type" value="Genomic_DNA"/>
</dbReference>
<accession>A0A8X6R4R0</accession>
<gene>
    <name evidence="1" type="ORF">NPIL_511821</name>
</gene>
<evidence type="ECO:0000313" key="1">
    <source>
        <dbReference type="EMBL" id="GFU59410.1"/>
    </source>
</evidence>